<dbReference type="Proteomes" id="UP000266506">
    <property type="component" value="Unassembled WGS sequence"/>
</dbReference>
<keyword evidence="1" id="KW-1133">Transmembrane helix</keyword>
<keyword evidence="1" id="KW-0472">Membrane</keyword>
<gene>
    <name evidence="2" type="ORF">EI71_00610</name>
</gene>
<protein>
    <recommendedName>
        <fullName evidence="4">B box-type domain-containing protein</fullName>
    </recommendedName>
</protein>
<organism evidence="2 3">
    <name type="scientific">Anaeroplasma bactoclasticum</name>
    <dbReference type="NCBI Taxonomy" id="2088"/>
    <lineage>
        <taxon>Bacteria</taxon>
        <taxon>Bacillati</taxon>
        <taxon>Mycoplasmatota</taxon>
        <taxon>Mollicutes</taxon>
        <taxon>Anaeroplasmatales</taxon>
        <taxon>Anaeroplasmataceae</taxon>
        <taxon>Anaeroplasma</taxon>
    </lineage>
</organism>
<feature type="transmembrane region" description="Helical" evidence="1">
    <location>
        <begin position="140"/>
        <end position="169"/>
    </location>
</feature>
<accession>A0A397RV14</accession>
<dbReference type="EMBL" id="QXEV01000004">
    <property type="protein sequence ID" value="RIA78033.1"/>
    <property type="molecule type" value="Genomic_DNA"/>
</dbReference>
<dbReference type="OrthoDB" id="1007356at2"/>
<dbReference type="InParanoid" id="A0A397RV14"/>
<sequence>MFCTTRKKEREGDLQYSVYLTIFMICYYHSNREAVGTCPGCGKNLCKDCFDLTTGHYCYDCAKNSHDEVKAELKGGVIWCSIVLIATAIFIFFFTGPQMFKEQGIVGGIIYVLACFFPAWKICTRLADRILGDRLYAGMMLIAAFVIKVLLALLISAIVPIIYLINLFINIHRFRFVKKDMEAIEVMHQNNLSVSENQE</sequence>
<keyword evidence="3" id="KW-1185">Reference proteome</keyword>
<reference evidence="2 3" key="1">
    <citation type="submission" date="2018-08" db="EMBL/GenBank/DDBJ databases">
        <title>Genomic Encyclopedia of Archaeal and Bacterial Type Strains, Phase II (KMG-II): from individual species to whole genera.</title>
        <authorList>
            <person name="Goeker M."/>
        </authorList>
    </citation>
    <scope>NUCLEOTIDE SEQUENCE [LARGE SCALE GENOMIC DNA]</scope>
    <source>
        <strain evidence="2 3">ATCC 27112</strain>
    </source>
</reference>
<keyword evidence="1" id="KW-0812">Transmembrane</keyword>
<dbReference type="AlphaFoldDB" id="A0A397RV14"/>
<comment type="caution">
    <text evidence="2">The sequence shown here is derived from an EMBL/GenBank/DDBJ whole genome shotgun (WGS) entry which is preliminary data.</text>
</comment>
<evidence type="ECO:0000256" key="1">
    <source>
        <dbReference type="SAM" id="Phobius"/>
    </source>
</evidence>
<proteinExistence type="predicted"/>
<feature type="transmembrane region" description="Helical" evidence="1">
    <location>
        <begin position="76"/>
        <end position="96"/>
    </location>
</feature>
<name>A0A397RV14_9MOLU</name>
<evidence type="ECO:0008006" key="4">
    <source>
        <dbReference type="Google" id="ProtNLM"/>
    </source>
</evidence>
<evidence type="ECO:0000313" key="3">
    <source>
        <dbReference type="Proteomes" id="UP000266506"/>
    </source>
</evidence>
<feature type="transmembrane region" description="Helical" evidence="1">
    <location>
        <begin position="103"/>
        <end position="120"/>
    </location>
</feature>
<evidence type="ECO:0000313" key="2">
    <source>
        <dbReference type="EMBL" id="RIA78033.1"/>
    </source>
</evidence>